<comment type="subcellular location">
    <subcellularLocation>
        <location evidence="1">Membrane</location>
        <topology evidence="1">Multi-pass membrane protein</topology>
    </subcellularLocation>
</comment>
<evidence type="ECO:0000256" key="3">
    <source>
        <dbReference type="ARBA" id="ARBA00022692"/>
    </source>
</evidence>
<evidence type="ECO:0000256" key="5">
    <source>
        <dbReference type="ARBA" id="ARBA00023136"/>
    </source>
</evidence>
<dbReference type="AlphaFoldDB" id="M1X330"/>
<dbReference type="PANTHER" id="PTHR31102:SF1">
    <property type="entry name" value="CATION_H+ EXCHANGER DOMAIN-CONTAINING PROTEIN"/>
    <property type="match status" value="1"/>
</dbReference>
<comment type="caution">
    <text evidence="9">The sequence shown here is derived from an EMBL/GenBank/DDBJ whole genome shotgun (WGS) entry which is preliminary data.</text>
</comment>
<proteinExistence type="inferred from homology"/>
<dbReference type="GO" id="GO:0016020">
    <property type="term" value="C:membrane"/>
    <property type="evidence" value="ECO:0007669"/>
    <property type="project" value="UniProtKB-SubCell"/>
</dbReference>
<dbReference type="InterPro" id="IPR006153">
    <property type="entry name" value="Cation/H_exchanger_TM"/>
</dbReference>
<keyword evidence="4 6" id="KW-1133">Transmembrane helix</keyword>
<reference evidence="9 10" key="1">
    <citation type="submission" date="2012-05" db="EMBL/GenBank/DDBJ databases">
        <authorList>
            <person name="Hilton J."/>
        </authorList>
    </citation>
    <scope>NUCLEOTIDE SEQUENCE [LARGE SCALE GENOMIC DNA]</scope>
    <source>
        <strain evidence="9 10">HH01</strain>
    </source>
</reference>
<feature type="transmembrane region" description="Helical" evidence="6">
    <location>
        <begin position="267"/>
        <end position="290"/>
    </location>
</feature>
<dbReference type="Pfam" id="PF00582">
    <property type="entry name" value="Usp"/>
    <property type="match status" value="1"/>
</dbReference>
<evidence type="ECO:0000256" key="1">
    <source>
        <dbReference type="ARBA" id="ARBA00004141"/>
    </source>
</evidence>
<reference evidence="10" key="2">
    <citation type="submission" date="2016-01" db="EMBL/GenBank/DDBJ databases">
        <title>Diatom-associated endosymboitic cyanobacterium lacks core nitrogen metabolism enzymes.</title>
        <authorList>
            <person name="Hilton J.A."/>
            <person name="Foster R.A."/>
            <person name="Tripp H.J."/>
            <person name="Carter B.J."/>
            <person name="Zehr J.P."/>
            <person name="Villareal T.A."/>
        </authorList>
    </citation>
    <scope>NUCLEOTIDE SEQUENCE [LARGE SCALE GENOMIC DNA]</scope>
    <source>
        <strain evidence="10">HH01</strain>
    </source>
</reference>
<dbReference type="Gene3D" id="3.40.50.620">
    <property type="entry name" value="HUPs"/>
    <property type="match status" value="1"/>
</dbReference>
<keyword evidence="5 6" id="KW-0472">Membrane</keyword>
<dbReference type="PRINTS" id="PR01438">
    <property type="entry name" value="UNVRSLSTRESS"/>
</dbReference>
<dbReference type="InterPro" id="IPR006015">
    <property type="entry name" value="Universal_stress_UspA"/>
</dbReference>
<evidence type="ECO:0000256" key="4">
    <source>
        <dbReference type="ARBA" id="ARBA00022989"/>
    </source>
</evidence>
<evidence type="ECO:0000259" key="8">
    <source>
        <dbReference type="Pfam" id="PF00999"/>
    </source>
</evidence>
<comment type="similarity">
    <text evidence="2">Belongs to the universal stress protein A family.</text>
</comment>
<feature type="transmembrane region" description="Helical" evidence="6">
    <location>
        <begin position="111"/>
        <end position="134"/>
    </location>
</feature>
<feature type="transmembrane region" description="Helical" evidence="6">
    <location>
        <begin position="72"/>
        <end position="90"/>
    </location>
</feature>
<feature type="transmembrane region" description="Helical" evidence="6">
    <location>
        <begin position="154"/>
        <end position="182"/>
    </location>
</feature>
<dbReference type="GO" id="GO:0015297">
    <property type="term" value="F:antiporter activity"/>
    <property type="evidence" value="ECO:0007669"/>
    <property type="project" value="InterPro"/>
</dbReference>
<keyword evidence="10" id="KW-1185">Reference proteome</keyword>
<feature type="transmembrane region" description="Helical" evidence="6">
    <location>
        <begin position="12"/>
        <end position="32"/>
    </location>
</feature>
<dbReference type="InterPro" id="IPR014729">
    <property type="entry name" value="Rossmann-like_a/b/a_fold"/>
</dbReference>
<feature type="domain" description="Cation/H+ exchanger transmembrane" evidence="8">
    <location>
        <begin position="12"/>
        <end position="345"/>
    </location>
</feature>
<protein>
    <submittedName>
        <fullName evidence="9">Na+/H+-exchanging protein</fullName>
    </submittedName>
</protein>
<feature type="transmembrane region" description="Helical" evidence="6">
    <location>
        <begin position="44"/>
        <end position="66"/>
    </location>
</feature>
<evidence type="ECO:0000256" key="6">
    <source>
        <dbReference type="SAM" id="Phobius"/>
    </source>
</evidence>
<feature type="transmembrane region" description="Helical" evidence="6">
    <location>
        <begin position="331"/>
        <end position="351"/>
    </location>
</feature>
<feature type="transmembrane region" description="Helical" evidence="6">
    <location>
        <begin position="242"/>
        <end position="260"/>
    </location>
</feature>
<dbReference type="CDD" id="cd00293">
    <property type="entry name" value="USP-like"/>
    <property type="match status" value="1"/>
</dbReference>
<dbReference type="InterPro" id="IPR006016">
    <property type="entry name" value="UspA"/>
</dbReference>
<dbReference type="EMBL" id="CAIY01000069">
    <property type="protein sequence ID" value="CCH67860.1"/>
    <property type="molecule type" value="Genomic_DNA"/>
</dbReference>
<feature type="domain" description="UspA" evidence="7">
    <location>
        <begin position="426"/>
        <end position="494"/>
    </location>
</feature>
<feature type="transmembrane region" description="Helical" evidence="6">
    <location>
        <begin position="194"/>
        <end position="222"/>
    </location>
</feature>
<dbReference type="GO" id="GO:1902600">
    <property type="term" value="P:proton transmembrane transport"/>
    <property type="evidence" value="ECO:0007669"/>
    <property type="project" value="InterPro"/>
</dbReference>
<accession>M1X330</accession>
<dbReference type="InterPro" id="IPR051843">
    <property type="entry name" value="CPA1_transporter"/>
</dbReference>
<dbReference type="Pfam" id="PF00999">
    <property type="entry name" value="Na_H_Exchanger"/>
    <property type="match status" value="1"/>
</dbReference>
<keyword evidence="3 6" id="KW-0812">Transmembrane</keyword>
<dbReference type="Proteomes" id="UP000053051">
    <property type="component" value="Unassembled WGS sequence"/>
</dbReference>
<name>M1X330_9NOST</name>
<gene>
    <name evidence="9" type="ORF">RINTHH_17050</name>
</gene>
<evidence type="ECO:0000256" key="2">
    <source>
        <dbReference type="ARBA" id="ARBA00008791"/>
    </source>
</evidence>
<dbReference type="STRING" id="1165094.RINTHH_17050"/>
<sequence length="495" mass="53295">MANLLSVDVLNIANELRTIAVVIILMKAGLSLDREKLAKQSTVALRLGFLPAIGEVLIIAIAAMLIFDFDVLTGLLLGCVIGAESPAVIVPEMLRLKTLGLGVAKGIPDAILTGSILSDVLLLLVFNLLMSLLGKEYIQSITLPGGLTFTVIQLLPLQIILQILLGLVFSYFATLLLVYILAKPNLTQNVVKEILFTICSSLLMVNCSQYFSGYLATMSMGFFLTELNAPLARRLRDGFKSLWIVAEIILFVLMGATIQLQALKNIFLPSIFILAVGLLFGRSIGCYLSTWGSNWNWQEKLFLLPGNSAKATIQATIGTIPLSQGIAGGEIILAVATLSILITAPLGAWATNAFAPKLLQKGEVDLTKVNVASHTLLLAAVDSSPLAMKVLKKAGDLARQTNGKAIILYVITIHDEYSPEALKVQTHHFLSDIQCEFITTTGNIPEEIIKTANKYGATDVILGKRRSNPCGGRVRLGSVSKTVLETSSIPVILVE</sequence>
<evidence type="ECO:0000259" key="7">
    <source>
        <dbReference type="Pfam" id="PF00582"/>
    </source>
</evidence>
<dbReference type="PANTHER" id="PTHR31102">
    <property type="match status" value="1"/>
</dbReference>
<dbReference type="SUPFAM" id="SSF52402">
    <property type="entry name" value="Adenine nucleotide alpha hydrolases-like"/>
    <property type="match status" value="1"/>
</dbReference>
<organism evidence="9 10">
    <name type="scientific">Richelia intracellularis HH01</name>
    <dbReference type="NCBI Taxonomy" id="1165094"/>
    <lineage>
        <taxon>Bacteria</taxon>
        <taxon>Bacillati</taxon>
        <taxon>Cyanobacteriota</taxon>
        <taxon>Cyanophyceae</taxon>
        <taxon>Nostocales</taxon>
        <taxon>Nostocaceae</taxon>
        <taxon>Richelia</taxon>
    </lineage>
</organism>
<evidence type="ECO:0000313" key="10">
    <source>
        <dbReference type="Proteomes" id="UP000053051"/>
    </source>
</evidence>
<evidence type="ECO:0000313" key="9">
    <source>
        <dbReference type="EMBL" id="CCH67860.1"/>
    </source>
</evidence>